<protein>
    <submittedName>
        <fullName evidence="7">Sentrin-specific protease 6-like</fullName>
    </submittedName>
</protein>
<accession>A0A6S7L124</accession>
<keyword evidence="3 7" id="KW-0645">Protease</keyword>
<dbReference type="InterPro" id="IPR051947">
    <property type="entry name" value="Sentrin-specific_protease"/>
</dbReference>
<dbReference type="FunFam" id="1.10.418.20:FF:000001">
    <property type="entry name" value="sentrin-specific protease 6 isoform X1"/>
    <property type="match status" value="1"/>
</dbReference>
<dbReference type="Gene3D" id="1.10.418.20">
    <property type="match status" value="1"/>
</dbReference>
<proteinExistence type="inferred from homology"/>
<evidence type="ECO:0000313" key="8">
    <source>
        <dbReference type="Proteomes" id="UP001152795"/>
    </source>
</evidence>
<dbReference type="OrthoDB" id="442460at2759"/>
<evidence type="ECO:0000256" key="4">
    <source>
        <dbReference type="ARBA" id="ARBA00022786"/>
    </source>
</evidence>
<dbReference type="GO" id="GO:0005634">
    <property type="term" value="C:nucleus"/>
    <property type="evidence" value="ECO:0007669"/>
    <property type="project" value="TreeGrafter"/>
</dbReference>
<reference evidence="7" key="1">
    <citation type="submission" date="2020-04" db="EMBL/GenBank/DDBJ databases">
        <authorList>
            <person name="Alioto T."/>
            <person name="Alioto T."/>
            <person name="Gomez Garrido J."/>
        </authorList>
    </citation>
    <scope>NUCLEOTIDE SEQUENCE</scope>
    <source>
        <strain evidence="7">A484AB</strain>
    </source>
</reference>
<dbReference type="AlphaFoldDB" id="A0A6S7L124"/>
<keyword evidence="5" id="KW-0378">Hydrolase</keyword>
<comment type="similarity">
    <text evidence="1">Belongs to the peptidase C48 family.</text>
</comment>
<comment type="caution">
    <text evidence="7">The sequence shown here is derived from an EMBL/GenBank/DDBJ whole genome shotgun (WGS) entry which is preliminary data.</text>
</comment>
<keyword evidence="4" id="KW-0833">Ubl conjugation pathway</keyword>
<dbReference type="Pfam" id="PF02902">
    <property type="entry name" value="Peptidase_C48"/>
    <property type="match status" value="1"/>
</dbReference>
<name>A0A6S7L124_PARCT</name>
<dbReference type="PANTHER" id="PTHR46896:SF3">
    <property type="entry name" value="FI06413P-RELATED"/>
    <property type="match status" value="1"/>
</dbReference>
<dbReference type="Proteomes" id="UP001152795">
    <property type="component" value="Unassembled WGS sequence"/>
</dbReference>
<keyword evidence="2" id="KW-0597">Phosphoprotein</keyword>
<dbReference type="GO" id="GO:0005737">
    <property type="term" value="C:cytoplasm"/>
    <property type="evidence" value="ECO:0007669"/>
    <property type="project" value="TreeGrafter"/>
</dbReference>
<dbReference type="GO" id="GO:0006508">
    <property type="term" value="P:proteolysis"/>
    <property type="evidence" value="ECO:0007669"/>
    <property type="project" value="UniProtKB-KW"/>
</dbReference>
<dbReference type="InterPro" id="IPR038765">
    <property type="entry name" value="Papain-like_cys_pep_sf"/>
</dbReference>
<evidence type="ECO:0000256" key="3">
    <source>
        <dbReference type="ARBA" id="ARBA00022670"/>
    </source>
</evidence>
<organism evidence="7 8">
    <name type="scientific">Paramuricea clavata</name>
    <name type="common">Red gorgonian</name>
    <name type="synonym">Violescent sea-whip</name>
    <dbReference type="NCBI Taxonomy" id="317549"/>
    <lineage>
        <taxon>Eukaryota</taxon>
        <taxon>Metazoa</taxon>
        <taxon>Cnidaria</taxon>
        <taxon>Anthozoa</taxon>
        <taxon>Octocorallia</taxon>
        <taxon>Malacalcyonacea</taxon>
        <taxon>Plexauridae</taxon>
        <taxon>Paramuricea</taxon>
    </lineage>
</organism>
<sequence>MKTVTESKKRTAKRRKSRESVSPIPKRPCMLIFDSLGSNRRSGVISNLRSYLNCEWRERKDSSVEIIFDKDTLKGCYPKVPLQENFSDCGLYVLQYFESFFTHPIEDYKTPIELRSWFPQDEMATKRHCIINVILELQAKAESLKDR</sequence>
<evidence type="ECO:0000256" key="1">
    <source>
        <dbReference type="ARBA" id="ARBA00005234"/>
    </source>
</evidence>
<dbReference type="GO" id="GO:0070139">
    <property type="term" value="F:SUMO-specific endopeptidase activity"/>
    <property type="evidence" value="ECO:0007669"/>
    <property type="project" value="TreeGrafter"/>
</dbReference>
<evidence type="ECO:0000259" key="6">
    <source>
        <dbReference type="Pfam" id="PF02902"/>
    </source>
</evidence>
<evidence type="ECO:0000256" key="5">
    <source>
        <dbReference type="ARBA" id="ARBA00022801"/>
    </source>
</evidence>
<gene>
    <name evidence="7" type="ORF">PACLA_8A067117</name>
</gene>
<evidence type="ECO:0000256" key="2">
    <source>
        <dbReference type="ARBA" id="ARBA00022553"/>
    </source>
</evidence>
<evidence type="ECO:0000313" key="7">
    <source>
        <dbReference type="EMBL" id="CAB4032182.1"/>
    </source>
</evidence>
<dbReference type="PANTHER" id="PTHR46896">
    <property type="entry name" value="SENTRIN-SPECIFIC PROTEASE"/>
    <property type="match status" value="1"/>
</dbReference>
<feature type="domain" description="Ubiquitin-like protease family profile" evidence="6">
    <location>
        <begin position="30"/>
        <end position="110"/>
    </location>
</feature>
<dbReference type="SUPFAM" id="SSF54001">
    <property type="entry name" value="Cysteine proteinases"/>
    <property type="match status" value="1"/>
</dbReference>
<dbReference type="GO" id="GO:0016926">
    <property type="term" value="P:protein desumoylation"/>
    <property type="evidence" value="ECO:0007669"/>
    <property type="project" value="TreeGrafter"/>
</dbReference>
<keyword evidence="8" id="KW-1185">Reference proteome</keyword>
<dbReference type="InterPro" id="IPR003653">
    <property type="entry name" value="Peptidase_C48_C"/>
</dbReference>
<dbReference type="EMBL" id="CACRXK020018196">
    <property type="protein sequence ID" value="CAB4032182.1"/>
    <property type="molecule type" value="Genomic_DNA"/>
</dbReference>